<dbReference type="PROSITE" id="PS50893">
    <property type="entry name" value="ABC_TRANSPORTER_2"/>
    <property type="match status" value="1"/>
</dbReference>
<organism evidence="4 5">
    <name type="scientific">Nonomuraea cavernae</name>
    <dbReference type="NCBI Taxonomy" id="2045107"/>
    <lineage>
        <taxon>Bacteria</taxon>
        <taxon>Bacillati</taxon>
        <taxon>Actinomycetota</taxon>
        <taxon>Actinomycetes</taxon>
        <taxon>Streptosporangiales</taxon>
        <taxon>Streptosporangiaceae</taxon>
        <taxon>Nonomuraea</taxon>
    </lineage>
</organism>
<gene>
    <name evidence="4" type="ORF">GCM10012289_14630</name>
</gene>
<sequence length="311" mass="34148">MPLSAVGAAVFGVQLANRSLGSLVLSLNGCYESGLYFLDLVEFLNATSARRRPALAPAPPEVSHFEVDNISFSYPGGSSAAVRGVSLNVRRGEMIALVGENGSGKSTVAKLLAALYDPDQGQIRWDGEPVTEARREELWNQVGFIAQDFTRWPFSARDNITMGKPVDLGSLRLASSRAGADVVIESLDAGYDTLLDRRFKSGLELSKGQWQRMAAARAFYRDCALLICDEPTAALDARGEQAFLHALREYAREKAVVLITHRLENVRHCDRAYVLVHGRVTESGGHDELMSLRGAFYELYQLQADRWAAVP</sequence>
<dbReference type="GO" id="GO:0015421">
    <property type="term" value="F:ABC-type oligopeptide transporter activity"/>
    <property type="evidence" value="ECO:0007669"/>
    <property type="project" value="TreeGrafter"/>
</dbReference>
<keyword evidence="5" id="KW-1185">Reference proteome</keyword>
<dbReference type="CDD" id="cd03228">
    <property type="entry name" value="ABCC_MRP_Like"/>
    <property type="match status" value="1"/>
</dbReference>
<dbReference type="Proteomes" id="UP000646523">
    <property type="component" value="Unassembled WGS sequence"/>
</dbReference>
<protein>
    <recommendedName>
        <fullName evidence="3">ABC transporter domain-containing protein</fullName>
    </recommendedName>
</protein>
<proteinExistence type="predicted"/>
<comment type="caution">
    <text evidence="4">The sequence shown here is derived from an EMBL/GenBank/DDBJ whole genome shotgun (WGS) entry which is preliminary data.</text>
</comment>
<dbReference type="GO" id="GO:0005524">
    <property type="term" value="F:ATP binding"/>
    <property type="evidence" value="ECO:0007669"/>
    <property type="project" value="UniProtKB-KW"/>
</dbReference>
<evidence type="ECO:0000313" key="5">
    <source>
        <dbReference type="Proteomes" id="UP000646523"/>
    </source>
</evidence>
<evidence type="ECO:0000256" key="1">
    <source>
        <dbReference type="ARBA" id="ARBA00022741"/>
    </source>
</evidence>
<keyword evidence="1" id="KW-0547">Nucleotide-binding</keyword>
<dbReference type="InterPro" id="IPR003439">
    <property type="entry name" value="ABC_transporter-like_ATP-bd"/>
</dbReference>
<dbReference type="GO" id="GO:0016887">
    <property type="term" value="F:ATP hydrolysis activity"/>
    <property type="evidence" value="ECO:0007669"/>
    <property type="project" value="InterPro"/>
</dbReference>
<keyword evidence="2" id="KW-0067">ATP-binding</keyword>
<reference evidence="4" key="2">
    <citation type="submission" date="2020-09" db="EMBL/GenBank/DDBJ databases">
        <authorList>
            <person name="Sun Q."/>
            <person name="Zhou Y."/>
        </authorList>
    </citation>
    <scope>NUCLEOTIDE SEQUENCE</scope>
    <source>
        <strain evidence="4">CGMCC 4.7368</strain>
    </source>
</reference>
<dbReference type="PANTHER" id="PTHR43394:SF1">
    <property type="entry name" value="ATP-BINDING CASSETTE SUB-FAMILY B MEMBER 10, MITOCHONDRIAL"/>
    <property type="match status" value="1"/>
</dbReference>
<evidence type="ECO:0000256" key="2">
    <source>
        <dbReference type="ARBA" id="ARBA00022840"/>
    </source>
</evidence>
<dbReference type="Pfam" id="PF00005">
    <property type="entry name" value="ABC_tran"/>
    <property type="match status" value="1"/>
</dbReference>
<dbReference type="Gene3D" id="3.40.50.300">
    <property type="entry name" value="P-loop containing nucleotide triphosphate hydrolases"/>
    <property type="match status" value="1"/>
</dbReference>
<dbReference type="EMBL" id="BMNH01000003">
    <property type="protein sequence ID" value="GGO64691.1"/>
    <property type="molecule type" value="Genomic_DNA"/>
</dbReference>
<dbReference type="SMART" id="SM00382">
    <property type="entry name" value="AAA"/>
    <property type="match status" value="1"/>
</dbReference>
<evidence type="ECO:0000259" key="3">
    <source>
        <dbReference type="PROSITE" id="PS50893"/>
    </source>
</evidence>
<dbReference type="InterPro" id="IPR039421">
    <property type="entry name" value="Type_1_exporter"/>
</dbReference>
<accession>A0A918DFX2</accession>
<dbReference type="AlphaFoldDB" id="A0A918DFX2"/>
<dbReference type="SUPFAM" id="SSF52540">
    <property type="entry name" value="P-loop containing nucleoside triphosphate hydrolases"/>
    <property type="match status" value="1"/>
</dbReference>
<dbReference type="InterPro" id="IPR003593">
    <property type="entry name" value="AAA+_ATPase"/>
</dbReference>
<evidence type="ECO:0000313" key="4">
    <source>
        <dbReference type="EMBL" id="GGO64691.1"/>
    </source>
</evidence>
<reference evidence="4" key="1">
    <citation type="journal article" date="2014" name="Int. J. Syst. Evol. Microbiol.">
        <title>Complete genome sequence of Corynebacterium casei LMG S-19264T (=DSM 44701T), isolated from a smear-ripened cheese.</title>
        <authorList>
            <consortium name="US DOE Joint Genome Institute (JGI-PGF)"/>
            <person name="Walter F."/>
            <person name="Albersmeier A."/>
            <person name="Kalinowski J."/>
            <person name="Ruckert C."/>
        </authorList>
    </citation>
    <scope>NUCLEOTIDE SEQUENCE</scope>
    <source>
        <strain evidence="4">CGMCC 4.7368</strain>
    </source>
</reference>
<dbReference type="PANTHER" id="PTHR43394">
    <property type="entry name" value="ATP-DEPENDENT PERMEASE MDL1, MITOCHONDRIAL"/>
    <property type="match status" value="1"/>
</dbReference>
<feature type="domain" description="ABC transporter" evidence="3">
    <location>
        <begin position="65"/>
        <end position="302"/>
    </location>
</feature>
<dbReference type="InterPro" id="IPR027417">
    <property type="entry name" value="P-loop_NTPase"/>
</dbReference>
<name>A0A918DFX2_9ACTN</name>